<dbReference type="AlphaFoldDB" id="A0A498LPC6"/>
<name>A0A498LPC6_LABRO</name>
<feature type="domain" description="FERM" evidence="4">
    <location>
        <begin position="121"/>
        <end position="446"/>
    </location>
</feature>
<dbReference type="Gene3D" id="2.30.29.30">
    <property type="entry name" value="Pleckstrin-homology domain (PH domain)/Phosphotyrosine-binding domain (PTB)"/>
    <property type="match status" value="1"/>
</dbReference>
<dbReference type="SUPFAM" id="SSF47031">
    <property type="entry name" value="Second domain of FERM"/>
    <property type="match status" value="1"/>
</dbReference>
<dbReference type="GO" id="GO:0005886">
    <property type="term" value="C:plasma membrane"/>
    <property type="evidence" value="ECO:0007669"/>
    <property type="project" value="TreeGrafter"/>
</dbReference>
<evidence type="ECO:0000256" key="2">
    <source>
        <dbReference type="ARBA" id="ARBA00022490"/>
    </source>
</evidence>
<dbReference type="FunFam" id="2.30.29.30:FF:000028">
    <property type="entry name" value="Talin 2"/>
    <property type="match status" value="1"/>
</dbReference>
<keyword evidence="2" id="KW-0963">Cytoplasm</keyword>
<dbReference type="InterPro" id="IPR019748">
    <property type="entry name" value="FERM_central"/>
</dbReference>
<dbReference type="InterPro" id="IPR000299">
    <property type="entry name" value="FERM_domain"/>
</dbReference>
<dbReference type="SUPFAM" id="SSF50729">
    <property type="entry name" value="PH domain-like"/>
    <property type="match status" value="1"/>
</dbReference>
<dbReference type="GO" id="GO:0005200">
    <property type="term" value="F:structural constituent of cytoskeleton"/>
    <property type="evidence" value="ECO:0007669"/>
    <property type="project" value="InterPro"/>
</dbReference>
<dbReference type="FunFam" id="1.20.1420.10:FF:000004">
    <property type="entry name" value="Talin 2"/>
    <property type="match status" value="1"/>
</dbReference>
<dbReference type="CDD" id="cd14473">
    <property type="entry name" value="FERM_B-lobe"/>
    <property type="match status" value="1"/>
</dbReference>
<dbReference type="PANTHER" id="PTHR19981">
    <property type="entry name" value="TALIN"/>
    <property type="match status" value="1"/>
</dbReference>
<dbReference type="Gene3D" id="3.10.20.90">
    <property type="entry name" value="Phosphatidylinositol 3-kinase Catalytic Subunit, Chain A, domain 1"/>
    <property type="match status" value="2"/>
</dbReference>
<dbReference type="GO" id="GO:0005856">
    <property type="term" value="C:cytoskeleton"/>
    <property type="evidence" value="ECO:0007669"/>
    <property type="project" value="UniProtKB-SubCell"/>
</dbReference>
<dbReference type="InterPro" id="IPR019747">
    <property type="entry name" value="FERM_CS"/>
</dbReference>
<dbReference type="GO" id="GO:0001726">
    <property type="term" value="C:ruffle"/>
    <property type="evidence" value="ECO:0007669"/>
    <property type="project" value="InterPro"/>
</dbReference>
<dbReference type="GO" id="GO:0003779">
    <property type="term" value="F:actin binding"/>
    <property type="evidence" value="ECO:0007669"/>
    <property type="project" value="InterPro"/>
</dbReference>
<evidence type="ECO:0000313" key="6">
    <source>
        <dbReference type="Proteomes" id="UP000290572"/>
    </source>
</evidence>
<keyword evidence="3" id="KW-0206">Cytoskeleton</keyword>
<dbReference type="FunFam" id="3.10.20.90:FF:000028">
    <property type="entry name" value="Talin 2"/>
    <property type="match status" value="1"/>
</dbReference>
<dbReference type="InterPro" id="IPR014352">
    <property type="entry name" value="FERM/acyl-CoA-bd_prot_sf"/>
</dbReference>
<dbReference type="InterPro" id="IPR057346">
    <property type="entry name" value="Talin1/2_VBS2"/>
</dbReference>
<dbReference type="GO" id="GO:0005178">
    <property type="term" value="F:integrin binding"/>
    <property type="evidence" value="ECO:0007669"/>
    <property type="project" value="TreeGrafter"/>
</dbReference>
<accession>A0A498LPC6</accession>
<dbReference type="Gene3D" id="1.20.80.10">
    <property type="match status" value="1"/>
</dbReference>
<keyword evidence="6" id="KW-1185">Reference proteome</keyword>
<dbReference type="PANTHER" id="PTHR19981:SF34">
    <property type="entry name" value="TALIN-2"/>
    <property type="match status" value="1"/>
</dbReference>
<dbReference type="FunFam" id="1.20.80.10:FF:000007">
    <property type="entry name" value="Talin 2"/>
    <property type="match status" value="1"/>
</dbReference>
<dbReference type="SUPFAM" id="SSF109880">
    <property type="entry name" value="A middle domain of Talin 1"/>
    <property type="match status" value="1"/>
</dbReference>
<gene>
    <name evidence="5" type="ORF">ROHU_031427</name>
</gene>
<dbReference type="Pfam" id="PF09141">
    <property type="entry name" value="Talin_middle"/>
    <property type="match status" value="1"/>
</dbReference>
<evidence type="ECO:0000256" key="1">
    <source>
        <dbReference type="ARBA" id="ARBA00004245"/>
    </source>
</evidence>
<dbReference type="GO" id="GO:0030036">
    <property type="term" value="P:actin cytoskeleton organization"/>
    <property type="evidence" value="ECO:0007669"/>
    <property type="project" value="TreeGrafter"/>
</dbReference>
<dbReference type="Pfam" id="PF25177">
    <property type="entry name" value="Talin_VBS2"/>
    <property type="match status" value="1"/>
</dbReference>
<dbReference type="SMART" id="SM01244">
    <property type="entry name" value="IRS"/>
    <property type="match status" value="1"/>
</dbReference>
<comment type="subcellular location">
    <subcellularLocation>
        <location evidence="1">Cytoplasm</location>
        <location evidence="1">Cytoskeleton</location>
    </subcellularLocation>
</comment>
<dbReference type="SMART" id="SM00295">
    <property type="entry name" value="B41"/>
    <property type="match status" value="1"/>
</dbReference>
<dbReference type="FunFam" id="1.20.120.230:FF:000005">
    <property type="entry name" value="Talin 1"/>
    <property type="match status" value="1"/>
</dbReference>
<dbReference type="InterPro" id="IPR035963">
    <property type="entry name" value="FERM_2"/>
</dbReference>
<dbReference type="CDD" id="cd10569">
    <property type="entry name" value="FERM_C_Talin"/>
    <property type="match status" value="1"/>
</dbReference>
<dbReference type="PROSITE" id="PS00661">
    <property type="entry name" value="FERM_2"/>
    <property type="match status" value="1"/>
</dbReference>
<dbReference type="EMBL" id="QBIY01013279">
    <property type="protein sequence ID" value="RXN09483.1"/>
    <property type="molecule type" value="Genomic_DNA"/>
</dbReference>
<dbReference type="InterPro" id="IPR019749">
    <property type="entry name" value="Band_41_domain"/>
</dbReference>
<dbReference type="InterPro" id="IPR036476">
    <property type="entry name" value="Talin_cent_sf"/>
</dbReference>
<dbReference type="GO" id="GO:0005925">
    <property type="term" value="C:focal adhesion"/>
    <property type="evidence" value="ECO:0007669"/>
    <property type="project" value="InterPro"/>
</dbReference>
<dbReference type="Gene3D" id="1.20.120.230">
    <property type="entry name" value="Alpha-catenin/vinculin-like"/>
    <property type="match status" value="2"/>
</dbReference>
<dbReference type="FunFam" id="1.20.120.230:FF:000003">
    <property type="entry name" value="Talin 2"/>
    <property type="match status" value="1"/>
</dbReference>
<reference evidence="5 6" key="1">
    <citation type="submission" date="2018-03" db="EMBL/GenBank/DDBJ databases">
        <title>Draft genome sequence of Rohu Carp (Labeo rohita).</title>
        <authorList>
            <person name="Das P."/>
            <person name="Kushwaha B."/>
            <person name="Joshi C.G."/>
            <person name="Kumar D."/>
            <person name="Nagpure N.S."/>
            <person name="Sahoo L."/>
            <person name="Das S.P."/>
            <person name="Bit A."/>
            <person name="Patnaik S."/>
            <person name="Meher P.K."/>
            <person name="Jayasankar P."/>
            <person name="Koringa P.G."/>
            <person name="Patel N.V."/>
            <person name="Hinsu A.T."/>
            <person name="Kumar R."/>
            <person name="Pandey M."/>
            <person name="Agarwal S."/>
            <person name="Srivastava S."/>
            <person name="Singh M."/>
            <person name="Iquebal M.A."/>
            <person name="Jaiswal S."/>
            <person name="Angadi U.B."/>
            <person name="Kumar N."/>
            <person name="Raza M."/>
            <person name="Shah T.M."/>
            <person name="Rai A."/>
            <person name="Jena J.K."/>
        </authorList>
    </citation>
    <scope>NUCLEOTIDE SEQUENCE [LARGE SCALE GENOMIC DNA]</scope>
    <source>
        <strain evidence="5">DASCIFA01</strain>
        <tissue evidence="5">Testis</tissue>
    </source>
</reference>
<evidence type="ECO:0000256" key="3">
    <source>
        <dbReference type="ARBA" id="ARBA00023212"/>
    </source>
</evidence>
<evidence type="ECO:0000313" key="5">
    <source>
        <dbReference type="EMBL" id="RXN09483.1"/>
    </source>
</evidence>
<dbReference type="SUPFAM" id="SSF54236">
    <property type="entry name" value="Ubiquitin-like"/>
    <property type="match status" value="1"/>
</dbReference>
<dbReference type="FunFam" id="3.10.20.90:FF:000066">
    <property type="entry name" value="Talin 1"/>
    <property type="match status" value="1"/>
</dbReference>
<proteinExistence type="predicted"/>
<comment type="caution">
    <text evidence="5">The sequence shown here is derived from an EMBL/GenBank/DDBJ whole genome shotgun (WGS) entry which is preliminary data.</text>
</comment>
<organism evidence="5 6">
    <name type="scientific">Labeo rohita</name>
    <name type="common">Indian major carp</name>
    <name type="synonym">Cyprinus rohita</name>
    <dbReference type="NCBI Taxonomy" id="84645"/>
    <lineage>
        <taxon>Eukaryota</taxon>
        <taxon>Metazoa</taxon>
        <taxon>Chordata</taxon>
        <taxon>Craniata</taxon>
        <taxon>Vertebrata</taxon>
        <taxon>Euteleostomi</taxon>
        <taxon>Actinopterygii</taxon>
        <taxon>Neopterygii</taxon>
        <taxon>Teleostei</taxon>
        <taxon>Ostariophysi</taxon>
        <taxon>Cypriniformes</taxon>
        <taxon>Cyprinidae</taxon>
        <taxon>Labeoninae</taxon>
        <taxon>Labeonini</taxon>
        <taxon>Labeo</taxon>
    </lineage>
</organism>
<dbReference type="Proteomes" id="UP000290572">
    <property type="component" value="Unassembled WGS sequence"/>
</dbReference>
<dbReference type="SUPFAM" id="SSF109885">
    <property type="entry name" value="I/LWEQ domain"/>
    <property type="match status" value="2"/>
</dbReference>
<dbReference type="PROSITE" id="PS50057">
    <property type="entry name" value="FERM_3"/>
    <property type="match status" value="1"/>
</dbReference>
<protein>
    <submittedName>
        <fullName evidence="5">Talin-2 isoform X1</fullName>
    </submittedName>
</protein>
<dbReference type="InterPro" id="IPR029071">
    <property type="entry name" value="Ubiquitin-like_domsf"/>
</dbReference>
<dbReference type="InterPro" id="IPR032425">
    <property type="entry name" value="FERM_f0"/>
</dbReference>
<dbReference type="Pfam" id="PF00373">
    <property type="entry name" value="FERM_M"/>
    <property type="match status" value="1"/>
</dbReference>
<sequence>MGVSSVGLLGGCRREIKRAGGVLVGAPIRAAVTMVALSLKICVRQCNVVKTMQFEPSTPVYDACRIIRERVPEAQSGQASDYGLFLSDDDPRKGIWLESGRTLDYYMLRNGDVLEYKKKQRPQKIKMLDGTIKTIMVDDSKTVGELLVTICSRIGITNYEEYSLIQEQVEEKREDGMGTLKKDRTLLRDERKMEKLKAKLHTDDDLNWLDHSRTFREQGVEESEILLLRRKFFYSDQNVDSRDPVQLNLLYVQARDDILNGSHPVSFDKACEFAGIQAQIQFGPHVEHKHKPGFLDLKEFLPKEYIKQRGAEKRIFQDHKSCGEMTEIEAKVKYVKLARSLRTYGVSFFLVKEKMKSKNKLVPRLLGITKESVMRVDEKTKEVVQEWPLTTVKRWAASPKSFTLKQSKDRFGLDGDEESTMLEESVSPKKSTILQQQFNRVGRVEHGSVALPGIMRSGSIGGPDTFNMGTMPSAQQQITTGQMHRGHMPPLSLAQQALMGTINTSMQAVQQAQADLGEVDNLPPLGQDMASRVWVQNKVDESKHEIHSQVDAITAGTASVVNLTAGDPTDTDYTAVGCAITTISSNLTEMSKGVKLLAALMEDEVGSGQNLMGAARTLTGAVSDLLRAVEPASGEPRQTVLTAAGSIGQASGDLLKQMGEGETDERFQDIMMNLAKAVANAAAMLVLKAKNVAQVAEDTALQNRVITAATQCALSTSQLVACTKVVSPTISSPVCQEQLVEAGRLVERSVEGCVKACHAASEEGELLRQVNMAAGAVSQALSDLLQHVRHYASCGEPIGRYDQATDTIMTVTESIFTSMGDAGEMVRQARVLAQATSDLVNAMRSDAEAEIDVDNSKKLLAAAKLLADATARMVEAAKVP</sequence>
<dbReference type="InterPro" id="IPR011993">
    <property type="entry name" value="PH-like_dom_sf"/>
</dbReference>
<dbReference type="GO" id="GO:0098609">
    <property type="term" value="P:cell-cell adhesion"/>
    <property type="evidence" value="ECO:0007669"/>
    <property type="project" value="TreeGrafter"/>
</dbReference>
<dbReference type="Pfam" id="PF16511">
    <property type="entry name" value="FERM_f0"/>
    <property type="match status" value="1"/>
</dbReference>
<dbReference type="STRING" id="84645.A0A498LPC6"/>
<evidence type="ECO:0000259" key="4">
    <source>
        <dbReference type="PROSITE" id="PS50057"/>
    </source>
</evidence>
<dbReference type="InterPro" id="IPR015224">
    <property type="entry name" value="Talin_cent"/>
</dbReference>
<dbReference type="InterPro" id="IPR035964">
    <property type="entry name" value="I/LWEQ_dom_sf"/>
</dbReference>
<dbReference type="GO" id="GO:0005737">
    <property type="term" value="C:cytoplasm"/>
    <property type="evidence" value="ECO:0007669"/>
    <property type="project" value="TreeGrafter"/>
</dbReference>
<dbReference type="Gene3D" id="1.20.1420.10">
    <property type="entry name" value="Talin, central domain"/>
    <property type="match status" value="1"/>
</dbReference>